<proteinExistence type="predicted"/>
<evidence type="ECO:0000313" key="2">
    <source>
        <dbReference type="Proteomes" id="UP001152320"/>
    </source>
</evidence>
<name>A0A9Q1BZ42_HOLLE</name>
<dbReference type="OrthoDB" id="10047773at2759"/>
<dbReference type="EMBL" id="JAIZAY010000010">
    <property type="protein sequence ID" value="KAJ8035255.1"/>
    <property type="molecule type" value="Genomic_DNA"/>
</dbReference>
<dbReference type="PANTHER" id="PTHR46888:SF1">
    <property type="entry name" value="RIBONUCLEASE H"/>
    <property type="match status" value="1"/>
</dbReference>
<protein>
    <submittedName>
        <fullName evidence="1">Uncharacterized protein</fullName>
    </submittedName>
</protein>
<gene>
    <name evidence="1" type="ORF">HOLleu_22419</name>
</gene>
<sequence>MLIRIICMVTWVFAFEQMASKFEQFIAVGKELGVEGKGLIEFANKRVEEETKRLNAERDERQKEREYQMYLKEQEVRLAESKLTSDGQAPMRNYLKPKVKRPQLQVFEDGKDDLGSYIERFERFAKIAEWPSDDWAVSLGALLTGKALEVYSRFHDFSAGV</sequence>
<keyword evidence="2" id="KW-1185">Reference proteome</keyword>
<accession>A0A9Q1BZ42</accession>
<comment type="caution">
    <text evidence="1">The sequence shown here is derived from an EMBL/GenBank/DDBJ whole genome shotgun (WGS) entry which is preliminary data.</text>
</comment>
<dbReference type="PANTHER" id="PTHR46888">
    <property type="entry name" value="ZINC KNUCKLE DOMAINCONTAINING PROTEIN-RELATED"/>
    <property type="match status" value="1"/>
</dbReference>
<organism evidence="1 2">
    <name type="scientific">Holothuria leucospilota</name>
    <name type="common">Black long sea cucumber</name>
    <name type="synonym">Mertensiothuria leucospilota</name>
    <dbReference type="NCBI Taxonomy" id="206669"/>
    <lineage>
        <taxon>Eukaryota</taxon>
        <taxon>Metazoa</taxon>
        <taxon>Echinodermata</taxon>
        <taxon>Eleutherozoa</taxon>
        <taxon>Echinozoa</taxon>
        <taxon>Holothuroidea</taxon>
        <taxon>Aspidochirotacea</taxon>
        <taxon>Aspidochirotida</taxon>
        <taxon>Holothuriidae</taxon>
        <taxon>Holothuria</taxon>
    </lineage>
</organism>
<dbReference type="Proteomes" id="UP001152320">
    <property type="component" value="Chromosome 10"/>
</dbReference>
<dbReference type="AlphaFoldDB" id="A0A9Q1BZ42"/>
<evidence type="ECO:0000313" key="1">
    <source>
        <dbReference type="EMBL" id="KAJ8035255.1"/>
    </source>
</evidence>
<reference evidence="1" key="1">
    <citation type="submission" date="2021-10" db="EMBL/GenBank/DDBJ databases">
        <title>Tropical sea cucumber genome reveals ecological adaptation and Cuvierian tubules defense mechanism.</title>
        <authorList>
            <person name="Chen T."/>
        </authorList>
    </citation>
    <scope>NUCLEOTIDE SEQUENCE</scope>
    <source>
        <strain evidence="1">Nanhai2018</strain>
        <tissue evidence="1">Muscle</tissue>
    </source>
</reference>